<dbReference type="CDD" id="cd01127">
    <property type="entry name" value="TrwB_TraG_TraD_VirD4"/>
    <property type="match status" value="1"/>
</dbReference>
<dbReference type="EMBL" id="BHVO01000015">
    <property type="protein sequence ID" value="GCA69833.1"/>
    <property type="molecule type" value="Genomic_DNA"/>
</dbReference>
<sequence length="599" mass="67381">MTPTPSVRLLTFIAFLFWTSIAIPIAISRSGGGGGFWSTAIPIAALFEFVIFWQLCDLHFKKGKEGVQEYWTLVAAFLIGSLIVFILIPWVAFLGFIFVPMFMFNTAKENTEDHLRGRKKQSVHEVKGEYEKSRSEEDTGYLWGDILIPSKEATKNFLVAGSVGSGKTITLRLLMQSMLPQIKEGSGSEHRALIYDGARDVLSIIAGINNDCPIWILNPFDERCVAWDMSKDITTPAQIESLASILVPKAEKEDEFFWNATKQCLQGVVEVFIENGAKQWELRDILNAMRNKYRLGALLESSPDTEDCLEYLANNDVMPSIKSKMNKYRVIAALWHRAETKISLTEWSKSNAILVMGKDNEAKDALSALNQVIFTRVAQMLLNKPEVEHPQTFIIFDELAGMGNLGSSDPKQQGPLEELATQGRSKGVCLAIGFQSIRSLENMYNKEVTEAMAGQFRHKAFLRLDDEGTAEWAKKLIGTAEVIEINVSVSHGRDGKTYTEAKQKRIKNVVESSEILSIPPIDKDNNIGLTGYYLVGKGFYQHTYPINFITQNLLPKSSEVEDFIPAPDSYQRLQDWTDEDLHRLGIYHILNPEIEAMDE</sequence>
<evidence type="ECO:0000259" key="7">
    <source>
        <dbReference type="Pfam" id="PF10412"/>
    </source>
</evidence>
<accession>A0A5A5R1X0</accession>
<proteinExistence type="predicted"/>
<keyword evidence="2" id="KW-1003">Cell membrane</keyword>
<dbReference type="GO" id="GO:0005886">
    <property type="term" value="C:plasma membrane"/>
    <property type="evidence" value="ECO:0007669"/>
    <property type="project" value="UniProtKB-SubCell"/>
</dbReference>
<keyword evidence="5 6" id="KW-0472">Membrane</keyword>
<comment type="caution">
    <text evidence="8">The sequence shown here is derived from an EMBL/GenBank/DDBJ whole genome shotgun (WGS) entry which is preliminary data.</text>
</comment>
<dbReference type="PANTHER" id="PTHR37937:SF1">
    <property type="entry name" value="CONJUGATIVE TRANSFER: DNA TRANSPORT"/>
    <property type="match status" value="1"/>
</dbReference>
<keyword evidence="3 6" id="KW-0812">Transmembrane</keyword>
<dbReference type="Gene3D" id="3.40.50.300">
    <property type="entry name" value="P-loop containing nucleotide triphosphate hydrolases"/>
    <property type="match status" value="2"/>
</dbReference>
<evidence type="ECO:0000256" key="3">
    <source>
        <dbReference type="ARBA" id="ARBA00022692"/>
    </source>
</evidence>
<dbReference type="SUPFAM" id="SSF52540">
    <property type="entry name" value="P-loop containing nucleoside triphosphate hydrolases"/>
    <property type="match status" value="1"/>
</dbReference>
<protein>
    <submittedName>
        <fullName evidence="8">Coupling protein TraD</fullName>
    </submittedName>
</protein>
<evidence type="ECO:0000256" key="4">
    <source>
        <dbReference type="ARBA" id="ARBA00022989"/>
    </source>
</evidence>
<evidence type="ECO:0000256" key="6">
    <source>
        <dbReference type="SAM" id="Phobius"/>
    </source>
</evidence>
<dbReference type="Proteomes" id="UP000323569">
    <property type="component" value="Unassembled WGS sequence"/>
</dbReference>
<dbReference type="AlphaFoldDB" id="A0A5A5R1X0"/>
<feature type="transmembrane region" description="Helical" evidence="6">
    <location>
        <begin position="7"/>
        <end position="27"/>
    </location>
</feature>
<dbReference type="Pfam" id="PF10412">
    <property type="entry name" value="TrwB_AAD_bind"/>
    <property type="match status" value="1"/>
</dbReference>
<feature type="transmembrane region" description="Helical" evidence="6">
    <location>
        <begin position="70"/>
        <end position="103"/>
    </location>
</feature>
<dbReference type="InterPro" id="IPR051539">
    <property type="entry name" value="T4SS-coupling_protein"/>
</dbReference>
<evidence type="ECO:0000313" key="8">
    <source>
        <dbReference type="EMBL" id="GCA69833.1"/>
    </source>
</evidence>
<dbReference type="PANTHER" id="PTHR37937">
    <property type="entry name" value="CONJUGATIVE TRANSFER: DNA TRANSPORT"/>
    <property type="match status" value="1"/>
</dbReference>
<feature type="domain" description="Type IV secretion system coupling protein TraD DNA-binding" evidence="7">
    <location>
        <begin position="144"/>
        <end position="519"/>
    </location>
</feature>
<dbReference type="InterPro" id="IPR027417">
    <property type="entry name" value="P-loop_NTPase"/>
</dbReference>
<evidence type="ECO:0000313" key="9">
    <source>
        <dbReference type="Proteomes" id="UP000323569"/>
    </source>
</evidence>
<comment type="subcellular location">
    <subcellularLocation>
        <location evidence="1">Cell membrane</location>
        <topology evidence="1">Multi-pass membrane protein</topology>
    </subcellularLocation>
</comment>
<feature type="transmembrane region" description="Helical" evidence="6">
    <location>
        <begin position="39"/>
        <end position="58"/>
    </location>
</feature>
<evidence type="ECO:0000256" key="5">
    <source>
        <dbReference type="ARBA" id="ARBA00023136"/>
    </source>
</evidence>
<name>A0A5A5R1X0_MICAE</name>
<dbReference type="RefSeq" id="WP_149979001.1">
    <property type="nucleotide sequence ID" value="NZ_BHVO01000015.1"/>
</dbReference>
<evidence type="ECO:0000256" key="2">
    <source>
        <dbReference type="ARBA" id="ARBA00022475"/>
    </source>
</evidence>
<organism evidence="8 9">
    <name type="scientific">Microcystis aeruginosa NIES-2519</name>
    <dbReference type="NCBI Taxonomy" id="2303981"/>
    <lineage>
        <taxon>Bacteria</taxon>
        <taxon>Bacillati</taxon>
        <taxon>Cyanobacteriota</taxon>
        <taxon>Cyanophyceae</taxon>
        <taxon>Oscillatoriophycideae</taxon>
        <taxon>Chroococcales</taxon>
        <taxon>Microcystaceae</taxon>
        <taxon>Microcystis</taxon>
    </lineage>
</organism>
<keyword evidence="4 6" id="KW-1133">Transmembrane helix</keyword>
<evidence type="ECO:0000256" key="1">
    <source>
        <dbReference type="ARBA" id="ARBA00004651"/>
    </source>
</evidence>
<dbReference type="InterPro" id="IPR019476">
    <property type="entry name" value="T4SS_TraD_DNA-bd"/>
</dbReference>
<gene>
    <name evidence="8" type="primary">traD_1</name>
    <name evidence="8" type="ORF">MiYa_01363</name>
</gene>
<reference evidence="8 9" key="1">
    <citation type="submission" date="2018-09" db="EMBL/GenBank/DDBJ databases">
        <title>Evolutionary history of phycoerythrin pigmentation in the water bloom-forming cyanobacterium Microcystis aeruginosa.</title>
        <authorList>
            <person name="Tanabe Y."/>
            <person name="Tanabe Y."/>
            <person name="Yamaguchi H."/>
        </authorList>
    </citation>
    <scope>NUCLEOTIDE SEQUENCE [LARGE SCALE GENOMIC DNA]</scope>
    <source>
        <strain evidence="8 9">NIES-2519</strain>
    </source>
</reference>